<evidence type="ECO:0000256" key="11">
    <source>
        <dbReference type="ARBA" id="ARBA00023004"/>
    </source>
</evidence>
<dbReference type="EC" id="1.14.11.2" evidence="4"/>
<dbReference type="SMART" id="SM00702">
    <property type="entry name" value="P4Hc"/>
    <property type="match status" value="1"/>
</dbReference>
<dbReference type="InterPro" id="IPR044862">
    <property type="entry name" value="Pro_4_hyd_alph_FE2OG_OXY"/>
</dbReference>
<keyword evidence="10" id="KW-0560">Oxidoreductase</keyword>
<comment type="similarity">
    <text evidence="3">Belongs to the P4HA family.</text>
</comment>
<dbReference type="InterPro" id="IPR005123">
    <property type="entry name" value="Oxoglu/Fe-dep_dioxygenase_dom"/>
</dbReference>
<dbReference type="SMART" id="SM00254">
    <property type="entry name" value="ShKT"/>
    <property type="match status" value="1"/>
</dbReference>
<keyword evidence="15" id="KW-0732">Signal</keyword>
<keyword evidence="13" id="KW-0325">Glycoprotein</keyword>
<evidence type="ECO:0000256" key="5">
    <source>
        <dbReference type="ARBA" id="ARBA00022692"/>
    </source>
</evidence>
<dbReference type="PANTHER" id="PTHR10869">
    <property type="entry name" value="PROLYL 4-HYDROXYLASE ALPHA SUBUNIT"/>
    <property type="match status" value="1"/>
</dbReference>
<evidence type="ECO:0000259" key="17">
    <source>
        <dbReference type="PROSITE" id="PS51670"/>
    </source>
</evidence>
<evidence type="ECO:0000256" key="6">
    <source>
        <dbReference type="ARBA" id="ARBA00022723"/>
    </source>
</evidence>
<dbReference type="AlphaFoldDB" id="A0A061R6W4"/>
<organism evidence="18">
    <name type="scientific">Tetraselmis sp. GSL018</name>
    <dbReference type="NCBI Taxonomy" id="582737"/>
    <lineage>
        <taxon>Eukaryota</taxon>
        <taxon>Viridiplantae</taxon>
        <taxon>Chlorophyta</taxon>
        <taxon>core chlorophytes</taxon>
        <taxon>Chlorodendrophyceae</taxon>
        <taxon>Chlorodendrales</taxon>
        <taxon>Chlorodendraceae</taxon>
        <taxon>Tetraselmis</taxon>
    </lineage>
</organism>
<protein>
    <recommendedName>
        <fullName evidence="4">procollagen-proline 4-dioxygenase</fullName>
        <ecNumber evidence="4">1.14.11.2</ecNumber>
    </recommendedName>
</protein>
<reference evidence="18" key="1">
    <citation type="submission" date="2014-05" db="EMBL/GenBank/DDBJ databases">
        <title>The transcriptome of the halophilic microalga Tetraselmis sp. GSL018 isolated from the Great Salt Lake, Utah.</title>
        <authorList>
            <person name="Jinkerson R.E."/>
            <person name="D'Adamo S."/>
            <person name="Posewitz M.C."/>
        </authorList>
    </citation>
    <scope>NUCLEOTIDE SEQUENCE</scope>
    <source>
        <strain evidence="18">GSL018</strain>
    </source>
</reference>
<dbReference type="PANTHER" id="PTHR10869:SF238">
    <property type="entry name" value="PROLYL 4-HYDROXYLASE 6-RELATED"/>
    <property type="match status" value="1"/>
</dbReference>
<feature type="domain" description="Fe2OG dioxygenase" evidence="16">
    <location>
        <begin position="135"/>
        <end position="253"/>
    </location>
</feature>
<comment type="subcellular location">
    <subcellularLocation>
        <location evidence="2">Endoplasmic reticulum membrane</location>
        <topology evidence="2">Single-pass type II membrane protein</topology>
    </subcellularLocation>
</comment>
<dbReference type="FunFam" id="2.60.120.620:FF:000002">
    <property type="entry name" value="Prolyl 4-hydroxylase 4"/>
    <property type="match status" value="1"/>
</dbReference>
<dbReference type="InterPro" id="IPR045054">
    <property type="entry name" value="P4HA-like"/>
</dbReference>
<keyword evidence="7" id="KW-0223">Dioxygenase</keyword>
<evidence type="ECO:0000256" key="8">
    <source>
        <dbReference type="ARBA" id="ARBA00022968"/>
    </source>
</evidence>
<keyword evidence="5" id="KW-0812">Transmembrane</keyword>
<evidence type="ECO:0000256" key="4">
    <source>
        <dbReference type="ARBA" id="ARBA00012269"/>
    </source>
</evidence>
<keyword evidence="12" id="KW-0472">Membrane</keyword>
<comment type="cofactor">
    <cofactor evidence="1">
        <name>L-ascorbate</name>
        <dbReference type="ChEBI" id="CHEBI:38290"/>
    </cofactor>
</comment>
<feature type="chain" id="PRO_5030002170" description="procollagen-proline 4-dioxygenase" evidence="15">
    <location>
        <begin position="22"/>
        <end position="342"/>
    </location>
</feature>
<evidence type="ECO:0000256" key="1">
    <source>
        <dbReference type="ARBA" id="ARBA00001961"/>
    </source>
</evidence>
<dbReference type="GO" id="GO:0005789">
    <property type="term" value="C:endoplasmic reticulum membrane"/>
    <property type="evidence" value="ECO:0007669"/>
    <property type="project" value="UniProtKB-SubCell"/>
</dbReference>
<dbReference type="InterPro" id="IPR003582">
    <property type="entry name" value="ShKT_dom"/>
</dbReference>
<dbReference type="Pfam" id="PF13640">
    <property type="entry name" value="2OG-FeII_Oxy_3"/>
    <property type="match status" value="1"/>
</dbReference>
<proteinExistence type="inferred from homology"/>
<evidence type="ECO:0000259" key="16">
    <source>
        <dbReference type="PROSITE" id="PS51471"/>
    </source>
</evidence>
<dbReference type="InterPro" id="IPR006620">
    <property type="entry name" value="Pro_4_hyd_alph"/>
</dbReference>
<dbReference type="GO" id="GO:0004656">
    <property type="term" value="F:procollagen-proline 4-dioxygenase activity"/>
    <property type="evidence" value="ECO:0007669"/>
    <property type="project" value="UniProtKB-EC"/>
</dbReference>
<dbReference type="EMBL" id="GBEZ01020136">
    <property type="protein sequence ID" value="JAC66504.1"/>
    <property type="molecule type" value="Transcribed_RNA"/>
</dbReference>
<evidence type="ECO:0000256" key="3">
    <source>
        <dbReference type="ARBA" id="ARBA00006511"/>
    </source>
</evidence>
<keyword evidence="11" id="KW-0408">Iron</keyword>
<keyword evidence="8" id="KW-0735">Signal-anchor</keyword>
<dbReference type="GO" id="GO:0031418">
    <property type="term" value="F:L-ascorbic acid binding"/>
    <property type="evidence" value="ECO:0007669"/>
    <property type="project" value="InterPro"/>
</dbReference>
<dbReference type="PROSITE" id="PS51670">
    <property type="entry name" value="SHKT"/>
    <property type="match status" value="1"/>
</dbReference>
<evidence type="ECO:0000256" key="2">
    <source>
        <dbReference type="ARBA" id="ARBA00004648"/>
    </source>
</evidence>
<keyword evidence="9" id="KW-1133">Transmembrane helix</keyword>
<evidence type="ECO:0000256" key="13">
    <source>
        <dbReference type="ARBA" id="ARBA00023180"/>
    </source>
</evidence>
<dbReference type="Gene3D" id="2.60.120.620">
    <property type="entry name" value="q2cbj1_9rhob like domain"/>
    <property type="match status" value="1"/>
</dbReference>
<evidence type="ECO:0000256" key="15">
    <source>
        <dbReference type="SAM" id="SignalP"/>
    </source>
</evidence>
<evidence type="ECO:0000256" key="9">
    <source>
        <dbReference type="ARBA" id="ARBA00022989"/>
    </source>
</evidence>
<keyword evidence="6" id="KW-0479">Metal-binding</keyword>
<gene>
    <name evidence="18" type="ORF">TSPGSL018_13495</name>
</gene>
<evidence type="ECO:0000256" key="12">
    <source>
        <dbReference type="ARBA" id="ARBA00023136"/>
    </source>
</evidence>
<sequence length="342" mass="37931">MVSLMCFVSWVAFGLLQAVQGTQSSAGEQERLIGWKGETHISSRTSLAREPWIETVSWHPRAFVFHNFLSTEECDHIVNLAEPVMERSTVVGEGGKGVLDNIRTSSGTFIQRLADETIKDIEERIARYTHIPLAHQEDLQVLRYEHSQKYGAHYDSLVDGSPRIATVLMYLSEVEEGGETAFPKSTHWVDEAEQAGGEWSECARGVVAARPRKGDALLFFSLNPDLSQDRFSLHTGCPVLRGVKWSATAWIHTQPFRPGMLEKPAHPPQAMHQCVDEDASCAAWAKAGECRANPGYMVGTPSKPGACRPSCGLCEPCESKDDKECVHSNTQKLRDFLMSIDS</sequence>
<evidence type="ECO:0000256" key="10">
    <source>
        <dbReference type="ARBA" id="ARBA00023002"/>
    </source>
</evidence>
<feature type="signal peptide" evidence="15">
    <location>
        <begin position="1"/>
        <end position="21"/>
    </location>
</feature>
<dbReference type="GO" id="GO:0005506">
    <property type="term" value="F:iron ion binding"/>
    <property type="evidence" value="ECO:0007669"/>
    <property type="project" value="InterPro"/>
</dbReference>
<accession>A0A061R6W4</accession>
<evidence type="ECO:0000313" key="18">
    <source>
        <dbReference type="EMBL" id="JAC66504.1"/>
    </source>
</evidence>
<name>A0A061R6W4_9CHLO</name>
<comment type="catalytic activity">
    <reaction evidence="14">
        <text>L-prolyl-[collagen] + 2-oxoglutarate + O2 = trans-4-hydroxy-L-prolyl-[collagen] + succinate + CO2</text>
        <dbReference type="Rhea" id="RHEA:18945"/>
        <dbReference type="Rhea" id="RHEA-COMP:11676"/>
        <dbReference type="Rhea" id="RHEA-COMP:11680"/>
        <dbReference type="ChEBI" id="CHEBI:15379"/>
        <dbReference type="ChEBI" id="CHEBI:16526"/>
        <dbReference type="ChEBI" id="CHEBI:16810"/>
        <dbReference type="ChEBI" id="CHEBI:30031"/>
        <dbReference type="ChEBI" id="CHEBI:50342"/>
        <dbReference type="ChEBI" id="CHEBI:61965"/>
        <dbReference type="EC" id="1.14.11.2"/>
    </reaction>
</comment>
<evidence type="ECO:0000256" key="7">
    <source>
        <dbReference type="ARBA" id="ARBA00022964"/>
    </source>
</evidence>
<evidence type="ECO:0000256" key="14">
    <source>
        <dbReference type="ARBA" id="ARBA00049169"/>
    </source>
</evidence>
<feature type="domain" description="ShKT" evidence="17">
    <location>
        <begin position="274"/>
        <end position="314"/>
    </location>
</feature>
<dbReference type="PROSITE" id="PS51471">
    <property type="entry name" value="FE2OG_OXY"/>
    <property type="match status" value="1"/>
</dbReference>